<dbReference type="AlphaFoldDB" id="A0A8K0D0D4"/>
<evidence type="ECO:0000313" key="3">
    <source>
        <dbReference type="Proteomes" id="UP000801492"/>
    </source>
</evidence>
<protein>
    <submittedName>
        <fullName evidence="2">Uncharacterized protein</fullName>
    </submittedName>
</protein>
<gene>
    <name evidence="2" type="ORF">ILUMI_10479</name>
</gene>
<dbReference type="Proteomes" id="UP000801492">
    <property type="component" value="Unassembled WGS sequence"/>
</dbReference>
<accession>A0A8K0D0D4</accession>
<sequence>MFYVFFFTTRLLLNVFIYSIKTPEINDLPISCISMRNAQIVRYNETPVYESRVPYNSPVILDVLACRYEDIIHFGLENIKSYLQFDNEYIKNSTNTLMSLKKTI</sequence>
<proteinExistence type="predicted"/>
<reference evidence="2" key="1">
    <citation type="submission" date="2019-08" db="EMBL/GenBank/DDBJ databases">
        <title>The genome of the North American firefly Photinus pyralis.</title>
        <authorList>
            <consortium name="Photinus pyralis genome working group"/>
            <person name="Fallon T.R."/>
            <person name="Sander Lower S.E."/>
            <person name="Weng J.-K."/>
        </authorList>
    </citation>
    <scope>NUCLEOTIDE SEQUENCE</scope>
    <source>
        <strain evidence="2">TRF0915ILg1</strain>
        <tissue evidence="2">Whole body</tissue>
    </source>
</reference>
<name>A0A8K0D0D4_IGNLU</name>
<organism evidence="2 3">
    <name type="scientific">Ignelater luminosus</name>
    <name type="common">Cucubano</name>
    <name type="synonym">Pyrophorus luminosus</name>
    <dbReference type="NCBI Taxonomy" id="2038154"/>
    <lineage>
        <taxon>Eukaryota</taxon>
        <taxon>Metazoa</taxon>
        <taxon>Ecdysozoa</taxon>
        <taxon>Arthropoda</taxon>
        <taxon>Hexapoda</taxon>
        <taxon>Insecta</taxon>
        <taxon>Pterygota</taxon>
        <taxon>Neoptera</taxon>
        <taxon>Endopterygota</taxon>
        <taxon>Coleoptera</taxon>
        <taxon>Polyphaga</taxon>
        <taxon>Elateriformia</taxon>
        <taxon>Elateroidea</taxon>
        <taxon>Elateridae</taxon>
        <taxon>Agrypninae</taxon>
        <taxon>Pyrophorini</taxon>
        <taxon>Ignelater</taxon>
    </lineage>
</organism>
<comment type="caution">
    <text evidence="2">The sequence shown here is derived from an EMBL/GenBank/DDBJ whole genome shotgun (WGS) entry which is preliminary data.</text>
</comment>
<feature type="chain" id="PRO_5035431788" evidence="1">
    <location>
        <begin position="23"/>
        <end position="104"/>
    </location>
</feature>
<dbReference type="OrthoDB" id="10533571at2759"/>
<feature type="signal peptide" evidence="1">
    <location>
        <begin position="1"/>
        <end position="22"/>
    </location>
</feature>
<keyword evidence="1" id="KW-0732">Signal</keyword>
<dbReference type="EMBL" id="VTPC01005723">
    <property type="protein sequence ID" value="KAF2895699.1"/>
    <property type="molecule type" value="Genomic_DNA"/>
</dbReference>
<keyword evidence="3" id="KW-1185">Reference proteome</keyword>
<evidence type="ECO:0000256" key="1">
    <source>
        <dbReference type="SAM" id="SignalP"/>
    </source>
</evidence>
<evidence type="ECO:0000313" key="2">
    <source>
        <dbReference type="EMBL" id="KAF2895699.1"/>
    </source>
</evidence>